<dbReference type="SMART" id="SM00530">
    <property type="entry name" value="HTH_XRE"/>
    <property type="match status" value="1"/>
</dbReference>
<dbReference type="SUPFAM" id="SSF47413">
    <property type="entry name" value="lambda repressor-like DNA-binding domains"/>
    <property type="match status" value="1"/>
</dbReference>
<protein>
    <recommendedName>
        <fullName evidence="2">HTH cro/C1-type domain-containing protein</fullName>
    </recommendedName>
</protein>
<dbReference type="InterPro" id="IPR025194">
    <property type="entry name" value="RodZ-like_C"/>
</dbReference>
<reference evidence="3 4" key="2">
    <citation type="journal article" date="2016" name="Genome Announc.">
        <title>Complete Genome Sequence of a Strain of Azospirillum thiophilum Isolated from a Sulfide Spring.</title>
        <authorList>
            <person name="Fomenkov A."/>
            <person name="Vincze T."/>
            <person name="Grabovich M."/>
            <person name="Anton B.P."/>
            <person name="Dubinina G."/>
            <person name="Orlova M."/>
            <person name="Belousova E."/>
            <person name="Roberts R.J."/>
        </authorList>
    </citation>
    <scope>NUCLEOTIDE SEQUENCE [LARGE SCALE GENOMIC DNA]</scope>
    <source>
        <strain evidence="3 4">BV-S</strain>
    </source>
</reference>
<dbReference type="Pfam" id="PF13464">
    <property type="entry name" value="RodZ_C"/>
    <property type="match status" value="1"/>
</dbReference>
<organism evidence="3 4">
    <name type="scientific">Azospirillum thiophilum</name>
    <dbReference type="NCBI Taxonomy" id="528244"/>
    <lineage>
        <taxon>Bacteria</taxon>
        <taxon>Pseudomonadati</taxon>
        <taxon>Pseudomonadota</taxon>
        <taxon>Alphaproteobacteria</taxon>
        <taxon>Rhodospirillales</taxon>
        <taxon>Azospirillaceae</taxon>
        <taxon>Azospirillum</taxon>
    </lineage>
</organism>
<dbReference type="EMBL" id="CP012401">
    <property type="protein sequence ID" value="ALG70165.1"/>
    <property type="molecule type" value="Genomic_DNA"/>
</dbReference>
<dbReference type="AlphaFoldDB" id="A0AAC8ZT52"/>
<feature type="compositionally biased region" description="Pro residues" evidence="1">
    <location>
        <begin position="200"/>
        <end position="218"/>
    </location>
</feature>
<dbReference type="RefSeq" id="WP_045581466.1">
    <property type="nucleotide sequence ID" value="NZ_CP012401.1"/>
</dbReference>
<feature type="compositionally biased region" description="Low complexity" evidence="1">
    <location>
        <begin position="219"/>
        <end position="246"/>
    </location>
</feature>
<dbReference type="Pfam" id="PF13413">
    <property type="entry name" value="HTH_25"/>
    <property type="match status" value="1"/>
</dbReference>
<feature type="compositionally biased region" description="Low complexity" evidence="1">
    <location>
        <begin position="301"/>
        <end position="318"/>
    </location>
</feature>
<keyword evidence="4" id="KW-1185">Reference proteome</keyword>
<reference evidence="4" key="1">
    <citation type="submission" date="2015-08" db="EMBL/GenBank/DDBJ databases">
        <title>Complete Genome Sequence of Azospirillum thiophilum BV-S.</title>
        <authorList>
            <person name="Fomenkov A."/>
            <person name="Vincze T."/>
            <person name="Grabovich M."/>
            <person name="Dubinina G."/>
            <person name="Orlova M."/>
            <person name="Belousova E."/>
            <person name="Roberts R.J."/>
        </authorList>
    </citation>
    <scope>NUCLEOTIDE SEQUENCE [LARGE SCALE GENOMIC DNA]</scope>
    <source>
        <strain evidence="4">BV-S</strain>
    </source>
</reference>
<dbReference type="KEGG" id="ati:AL072_03680"/>
<accession>A0AAC8ZT52</accession>
<evidence type="ECO:0000256" key="1">
    <source>
        <dbReference type="SAM" id="MobiDB-lite"/>
    </source>
</evidence>
<sequence>MAKRKLFDDFDPAPPGPSVSDTLRTTRMAHGYDLRDVAAMLRIRYPYLLAIEEGRFDELPGSTYAIGFLRSYAECLGLDPDAIAARYKEEAAGTVRRQELYLPTPAAEGRASGGTLLLGTLVLAGIVYGGWYYLSATDRSVADLVPTLPDRLVSLLDGVPAKPAGQTADQTGAVQTGAVQPGAEPAPAPVIASTATTPPLSVPPASVPPAASPAPASPAPASTAPATSTTLAKPPQPAAAPNAATGKPPPVAATPSPIPPAAVPPANAPSAAVPPAAAPGTVTGIINVPPPPAEDDEDASPQDPTPLNAAAAPPAAPAAPAATATATAVPANGKVYGTLNTNAKLILKATQESWLQVRDGNEIVFTRVLKPGDTFRVPDKPNVKIRTGNAGGIVVMADGGESPPLGSVGQVLRDVAIDAHGAVRR</sequence>
<dbReference type="InterPro" id="IPR010982">
    <property type="entry name" value="Lambda_DNA-bd_dom_sf"/>
</dbReference>
<dbReference type="Gene3D" id="1.10.260.40">
    <property type="entry name" value="lambda repressor-like DNA-binding domains"/>
    <property type="match status" value="1"/>
</dbReference>
<feature type="compositionally biased region" description="Pro residues" evidence="1">
    <location>
        <begin position="247"/>
        <end position="267"/>
    </location>
</feature>
<feature type="region of interest" description="Disordered" evidence="1">
    <location>
        <begin position="1"/>
        <end position="22"/>
    </location>
</feature>
<dbReference type="PANTHER" id="PTHR34475:SF1">
    <property type="entry name" value="CYTOSKELETON PROTEIN RODZ"/>
    <property type="match status" value="1"/>
</dbReference>
<evidence type="ECO:0000313" key="4">
    <source>
        <dbReference type="Proteomes" id="UP000069935"/>
    </source>
</evidence>
<dbReference type="InterPro" id="IPR050400">
    <property type="entry name" value="Bact_Cytoskel_RodZ"/>
</dbReference>
<dbReference type="Proteomes" id="UP000069935">
    <property type="component" value="Chromosome 1"/>
</dbReference>
<feature type="domain" description="HTH cro/C1-type" evidence="2">
    <location>
        <begin position="22"/>
        <end position="83"/>
    </location>
</feature>
<evidence type="ECO:0000259" key="2">
    <source>
        <dbReference type="SMART" id="SM00530"/>
    </source>
</evidence>
<proteinExistence type="predicted"/>
<dbReference type="PANTHER" id="PTHR34475">
    <property type="match status" value="1"/>
</dbReference>
<feature type="compositionally biased region" description="Low complexity" evidence="1">
    <location>
        <begin position="268"/>
        <end position="279"/>
    </location>
</feature>
<name>A0AAC8ZT52_9PROT</name>
<dbReference type="GO" id="GO:0003677">
    <property type="term" value="F:DNA binding"/>
    <property type="evidence" value="ECO:0007669"/>
    <property type="project" value="InterPro"/>
</dbReference>
<feature type="compositionally biased region" description="Polar residues" evidence="1">
    <location>
        <begin position="167"/>
        <end position="178"/>
    </location>
</feature>
<dbReference type="InterPro" id="IPR001387">
    <property type="entry name" value="Cro/C1-type_HTH"/>
</dbReference>
<feature type="region of interest" description="Disordered" evidence="1">
    <location>
        <begin position="163"/>
        <end position="318"/>
    </location>
</feature>
<evidence type="ECO:0000313" key="3">
    <source>
        <dbReference type="EMBL" id="ALG70165.1"/>
    </source>
</evidence>
<gene>
    <name evidence="3" type="ORF">AL072_03680</name>
</gene>
<dbReference type="PRINTS" id="PR01217">
    <property type="entry name" value="PRICHEXTENSN"/>
</dbReference>